<keyword evidence="1" id="KW-0547">Nucleotide-binding</keyword>
<dbReference type="Proteomes" id="UP000516437">
    <property type="component" value="Chromosome 3"/>
</dbReference>
<evidence type="ECO:0000313" key="3">
    <source>
        <dbReference type="EMBL" id="KAB1219962.1"/>
    </source>
</evidence>
<dbReference type="GO" id="GO:0006952">
    <property type="term" value="P:defense response"/>
    <property type="evidence" value="ECO:0007669"/>
    <property type="project" value="UniProtKB-KW"/>
</dbReference>
<evidence type="ECO:0000313" key="4">
    <source>
        <dbReference type="Proteomes" id="UP000516437"/>
    </source>
</evidence>
<evidence type="ECO:0000256" key="2">
    <source>
        <dbReference type="ARBA" id="ARBA00022821"/>
    </source>
</evidence>
<dbReference type="EMBL" id="RXIC02000021">
    <property type="protein sequence ID" value="KAB1219962.1"/>
    <property type="molecule type" value="Genomic_DNA"/>
</dbReference>
<dbReference type="GO" id="GO:0005524">
    <property type="term" value="F:ATP binding"/>
    <property type="evidence" value="ECO:0007669"/>
    <property type="project" value="UniProtKB-KW"/>
</dbReference>
<keyword evidence="4" id="KW-1185">Reference proteome</keyword>
<comment type="caution">
    <text evidence="3">The sequence shown here is derived from an EMBL/GenBank/DDBJ whole genome shotgun (WGS) entry which is preliminary data.</text>
</comment>
<protein>
    <submittedName>
        <fullName evidence="3">Uncharacterized protein</fullName>
    </submittedName>
</protein>
<dbReference type="InterPro" id="IPR050905">
    <property type="entry name" value="Plant_NBS-LRR"/>
</dbReference>
<accession>A0A6A1W418</accession>
<dbReference type="OrthoDB" id="1000136at2759"/>
<dbReference type="SUPFAM" id="SSF52540">
    <property type="entry name" value="P-loop containing nucleoside triphosphate hydrolases"/>
    <property type="match status" value="1"/>
</dbReference>
<sequence>MGGNYVKNPNILDTATKVAKKCGGLPVALMTVSRAFKNKNLPQWKEAEGQLTRLVPGQVLGMLREVYMPIELSYEHLECEEFKSIFLLCALMAYNIHFWDLLKYCHGIIRHHPGGVSVTFSADKISEFLGIAPPKSPSYPDQEEEIADRLMLSNSELYKLLTIKEEVLDHLPNIPHSGMTNFSECYT</sequence>
<dbReference type="InterPro" id="IPR042197">
    <property type="entry name" value="Apaf_helical"/>
</dbReference>
<gene>
    <name evidence="3" type="ORF">CJ030_MR3G022804</name>
</gene>
<evidence type="ECO:0000256" key="1">
    <source>
        <dbReference type="ARBA" id="ARBA00022741"/>
    </source>
</evidence>
<dbReference type="InterPro" id="IPR027417">
    <property type="entry name" value="P-loop_NTPase"/>
</dbReference>
<reference evidence="3 4" key="1">
    <citation type="journal article" date="2019" name="Plant Biotechnol. J.">
        <title>The red bayberry genome and genetic basis of sex determination.</title>
        <authorList>
            <person name="Jia H.M."/>
            <person name="Jia H.J."/>
            <person name="Cai Q.L."/>
            <person name="Wang Y."/>
            <person name="Zhao H.B."/>
            <person name="Yang W.F."/>
            <person name="Wang G.Y."/>
            <person name="Li Y.H."/>
            <person name="Zhan D.L."/>
            <person name="Shen Y.T."/>
            <person name="Niu Q.F."/>
            <person name="Chang L."/>
            <person name="Qiu J."/>
            <person name="Zhao L."/>
            <person name="Xie H.B."/>
            <person name="Fu W.Y."/>
            <person name="Jin J."/>
            <person name="Li X.W."/>
            <person name="Jiao Y."/>
            <person name="Zhou C.C."/>
            <person name="Tu T."/>
            <person name="Chai C.Y."/>
            <person name="Gao J.L."/>
            <person name="Fan L.J."/>
            <person name="van de Weg E."/>
            <person name="Wang J.Y."/>
            <person name="Gao Z.S."/>
        </authorList>
    </citation>
    <scope>NUCLEOTIDE SEQUENCE [LARGE SCALE GENOMIC DNA]</scope>
    <source>
        <tissue evidence="3">Leaves</tissue>
    </source>
</reference>
<proteinExistence type="predicted"/>
<name>A0A6A1W418_9ROSI</name>
<dbReference type="Gene3D" id="1.10.8.430">
    <property type="entry name" value="Helical domain of apoptotic protease-activating factors"/>
    <property type="match status" value="1"/>
</dbReference>
<dbReference type="AlphaFoldDB" id="A0A6A1W418"/>
<dbReference type="PANTHER" id="PTHR33463:SF198">
    <property type="entry name" value="RPP4C3"/>
    <property type="match status" value="1"/>
</dbReference>
<keyword evidence="2" id="KW-0611">Plant defense</keyword>
<dbReference type="GO" id="GO:0043531">
    <property type="term" value="F:ADP binding"/>
    <property type="evidence" value="ECO:0007669"/>
    <property type="project" value="InterPro"/>
</dbReference>
<dbReference type="PANTHER" id="PTHR33463">
    <property type="entry name" value="NB-ARC DOMAIN-CONTAINING PROTEIN-RELATED"/>
    <property type="match status" value="1"/>
</dbReference>
<organism evidence="3 4">
    <name type="scientific">Morella rubra</name>
    <name type="common">Chinese bayberry</name>
    <dbReference type="NCBI Taxonomy" id="262757"/>
    <lineage>
        <taxon>Eukaryota</taxon>
        <taxon>Viridiplantae</taxon>
        <taxon>Streptophyta</taxon>
        <taxon>Embryophyta</taxon>
        <taxon>Tracheophyta</taxon>
        <taxon>Spermatophyta</taxon>
        <taxon>Magnoliopsida</taxon>
        <taxon>eudicotyledons</taxon>
        <taxon>Gunneridae</taxon>
        <taxon>Pentapetalae</taxon>
        <taxon>rosids</taxon>
        <taxon>fabids</taxon>
        <taxon>Fagales</taxon>
        <taxon>Myricaceae</taxon>
        <taxon>Morella</taxon>
    </lineage>
</organism>